<dbReference type="Gene3D" id="3.40.50.300">
    <property type="entry name" value="P-loop containing nucleotide triphosphate hydrolases"/>
    <property type="match status" value="1"/>
</dbReference>
<keyword evidence="7" id="KW-0472">Membrane</keyword>
<keyword evidence="5" id="KW-0238">DNA-binding</keyword>
<feature type="domain" description="BHLH" evidence="14">
    <location>
        <begin position="266"/>
        <end position="316"/>
    </location>
</feature>
<dbReference type="Pfam" id="PF00071">
    <property type="entry name" value="Ras"/>
    <property type="match status" value="1"/>
</dbReference>
<feature type="region of interest" description="Disordered" evidence="13">
    <location>
        <begin position="138"/>
        <end position="175"/>
    </location>
</feature>
<evidence type="ECO:0000313" key="16">
    <source>
        <dbReference type="Proteomes" id="UP000290289"/>
    </source>
</evidence>
<evidence type="ECO:0000259" key="14">
    <source>
        <dbReference type="PROSITE" id="PS50888"/>
    </source>
</evidence>
<dbReference type="GO" id="GO:0012505">
    <property type="term" value="C:endomembrane system"/>
    <property type="evidence" value="ECO:0007669"/>
    <property type="project" value="UniProtKB-SubCell"/>
</dbReference>
<reference evidence="15 16" key="1">
    <citation type="submission" date="2018-10" db="EMBL/GenBank/DDBJ databases">
        <title>A high-quality apple genome assembly.</title>
        <authorList>
            <person name="Hu J."/>
        </authorList>
    </citation>
    <scope>NUCLEOTIDE SEQUENCE [LARGE SCALE GENOMIC DNA]</scope>
    <source>
        <strain evidence="16">cv. HFTH1</strain>
        <tissue evidence="15">Young leaf</tissue>
    </source>
</reference>
<dbReference type="InterPro" id="IPR001806">
    <property type="entry name" value="Small_GTPase"/>
</dbReference>
<keyword evidence="16" id="KW-1185">Reference proteome</keyword>
<dbReference type="FunFam" id="3.40.50.300:FF:000274">
    <property type="entry name" value="ras-related protein RABA5a"/>
    <property type="match status" value="1"/>
</dbReference>
<dbReference type="InterPro" id="IPR011598">
    <property type="entry name" value="bHLH_dom"/>
</dbReference>
<evidence type="ECO:0000256" key="5">
    <source>
        <dbReference type="ARBA" id="ARBA00023125"/>
    </source>
</evidence>
<dbReference type="PROSITE" id="PS50888">
    <property type="entry name" value="BHLH"/>
    <property type="match status" value="1"/>
</dbReference>
<proteinExistence type="inferred from homology"/>
<dbReference type="GO" id="GO:0005634">
    <property type="term" value="C:nucleus"/>
    <property type="evidence" value="ECO:0007669"/>
    <property type="project" value="UniProtKB-SubCell"/>
</dbReference>
<dbReference type="SMART" id="SM00175">
    <property type="entry name" value="RAB"/>
    <property type="match status" value="1"/>
</dbReference>
<evidence type="ECO:0000256" key="6">
    <source>
        <dbReference type="ARBA" id="ARBA00023134"/>
    </source>
</evidence>
<dbReference type="SMART" id="SM00173">
    <property type="entry name" value="RAS"/>
    <property type="match status" value="1"/>
</dbReference>
<protein>
    <recommendedName>
        <fullName evidence="14">BHLH domain-containing protein</fullName>
    </recommendedName>
</protein>
<dbReference type="InterPro" id="IPR036638">
    <property type="entry name" value="HLH_DNA-bd_sf"/>
</dbReference>
<dbReference type="PANTHER" id="PTHR47979">
    <property type="entry name" value="DRAB11-RELATED"/>
    <property type="match status" value="1"/>
</dbReference>
<comment type="caution">
    <text evidence="15">The sequence shown here is derived from an EMBL/GenBank/DDBJ whole genome shotgun (WGS) entry which is preliminary data.</text>
</comment>
<feature type="compositionally biased region" description="Polar residues" evidence="13">
    <location>
        <begin position="157"/>
        <end position="175"/>
    </location>
</feature>
<evidence type="ECO:0000256" key="4">
    <source>
        <dbReference type="ARBA" id="ARBA00023015"/>
    </source>
</evidence>
<gene>
    <name evidence="15" type="ORF">DVH24_005082</name>
</gene>
<organism evidence="15 16">
    <name type="scientific">Malus domestica</name>
    <name type="common">Apple</name>
    <name type="synonym">Pyrus malus</name>
    <dbReference type="NCBI Taxonomy" id="3750"/>
    <lineage>
        <taxon>Eukaryota</taxon>
        <taxon>Viridiplantae</taxon>
        <taxon>Streptophyta</taxon>
        <taxon>Embryophyta</taxon>
        <taxon>Tracheophyta</taxon>
        <taxon>Spermatophyta</taxon>
        <taxon>Magnoliopsida</taxon>
        <taxon>eudicotyledons</taxon>
        <taxon>Gunneridae</taxon>
        <taxon>Pentapetalae</taxon>
        <taxon>rosids</taxon>
        <taxon>fabids</taxon>
        <taxon>Rosales</taxon>
        <taxon>Rosaceae</taxon>
        <taxon>Amygdaloideae</taxon>
        <taxon>Maleae</taxon>
        <taxon>Malus</taxon>
    </lineage>
</organism>
<keyword evidence="8" id="KW-0804">Transcription</keyword>
<dbReference type="PROSITE" id="PS51421">
    <property type="entry name" value="RAS"/>
    <property type="match status" value="1"/>
</dbReference>
<dbReference type="STRING" id="3750.A0A498IBM6"/>
<dbReference type="InterPro" id="IPR050209">
    <property type="entry name" value="Rab_GTPases_membrane_traffic"/>
</dbReference>
<dbReference type="NCBIfam" id="TIGR00231">
    <property type="entry name" value="small_GTP"/>
    <property type="match status" value="1"/>
</dbReference>
<dbReference type="PROSITE" id="PS51420">
    <property type="entry name" value="RHO"/>
    <property type="match status" value="1"/>
</dbReference>
<evidence type="ECO:0000313" key="15">
    <source>
        <dbReference type="EMBL" id="RXH81168.1"/>
    </source>
</evidence>
<name>A0A498IBM6_MALDO</name>
<dbReference type="SMART" id="SM00174">
    <property type="entry name" value="RHO"/>
    <property type="match status" value="1"/>
</dbReference>
<dbReference type="GO" id="GO:0046983">
    <property type="term" value="F:protein dimerization activity"/>
    <property type="evidence" value="ECO:0007669"/>
    <property type="project" value="InterPro"/>
</dbReference>
<evidence type="ECO:0000256" key="8">
    <source>
        <dbReference type="ARBA" id="ARBA00023163"/>
    </source>
</evidence>
<dbReference type="InterPro" id="IPR027417">
    <property type="entry name" value="P-loop_NTPase"/>
</dbReference>
<dbReference type="SUPFAM" id="SSF52540">
    <property type="entry name" value="P-loop containing nucleoside triphosphate hydrolases"/>
    <property type="match status" value="1"/>
</dbReference>
<dbReference type="GO" id="GO:0003924">
    <property type="term" value="F:GTPase activity"/>
    <property type="evidence" value="ECO:0007669"/>
    <property type="project" value="InterPro"/>
</dbReference>
<dbReference type="InterPro" id="IPR005225">
    <property type="entry name" value="Small_GTP-bd"/>
</dbReference>
<dbReference type="PROSITE" id="PS51419">
    <property type="entry name" value="RAB"/>
    <property type="match status" value="1"/>
</dbReference>
<evidence type="ECO:0000256" key="2">
    <source>
        <dbReference type="ARBA" id="ARBA00006270"/>
    </source>
</evidence>
<evidence type="ECO:0000256" key="1">
    <source>
        <dbReference type="ARBA" id="ARBA00004123"/>
    </source>
</evidence>
<keyword evidence="4" id="KW-0805">Transcription regulation</keyword>
<dbReference type="GO" id="GO:0005525">
    <property type="term" value="F:GTP binding"/>
    <property type="evidence" value="ECO:0007669"/>
    <property type="project" value="UniProtKB-KW"/>
</dbReference>
<evidence type="ECO:0000256" key="9">
    <source>
        <dbReference type="ARBA" id="ARBA00023242"/>
    </source>
</evidence>
<dbReference type="Gene3D" id="4.10.280.10">
    <property type="entry name" value="Helix-loop-helix DNA-binding domain"/>
    <property type="match status" value="1"/>
</dbReference>
<keyword evidence="6" id="KW-0342">GTP-binding</keyword>
<evidence type="ECO:0000256" key="13">
    <source>
        <dbReference type="SAM" id="MobiDB-lite"/>
    </source>
</evidence>
<keyword evidence="10" id="KW-0449">Lipoprotein</keyword>
<dbReference type="CDD" id="cd01868">
    <property type="entry name" value="Rab11_like"/>
    <property type="match status" value="1"/>
</dbReference>
<dbReference type="FunFam" id="4.10.280.10:FF:000021">
    <property type="entry name" value="Transcription factor bHLH130 family"/>
    <property type="match status" value="1"/>
</dbReference>
<accession>A0A498IBM6</accession>
<dbReference type="Proteomes" id="UP000290289">
    <property type="component" value="Chromosome 12"/>
</dbReference>
<comment type="similarity">
    <text evidence="2">Belongs to the small GTPase superfamily. Rab family.</text>
</comment>
<dbReference type="GO" id="GO:0000976">
    <property type="term" value="F:transcription cis-regulatory region binding"/>
    <property type="evidence" value="ECO:0007669"/>
    <property type="project" value="UniProtKB-ARBA"/>
</dbReference>
<keyword evidence="11" id="KW-0636">Prenylation</keyword>
<comment type="subcellular location">
    <subcellularLocation>
        <location evidence="12">Endomembrane system</location>
        <topology evidence="12">Lipid-anchor</topology>
    </subcellularLocation>
    <subcellularLocation>
        <location evidence="1">Nucleus</location>
    </subcellularLocation>
</comment>
<dbReference type="SMART" id="SM00176">
    <property type="entry name" value="RAN"/>
    <property type="match status" value="1"/>
</dbReference>
<keyword evidence="9" id="KW-0539">Nucleus</keyword>
<evidence type="ECO:0000256" key="10">
    <source>
        <dbReference type="ARBA" id="ARBA00023288"/>
    </source>
</evidence>
<sequence>MYNGPPASNSTLTPLIQISTVASSAPPFMDSTTHQHNSGLLRFRSAPHSLLSNFADGGDSGLHSKSPVKGSSESERLFSRFENYSHINDSDSWPSSFQEFDDKSVVTATEAAVSAIRMSSQGGYSGLLPPHYPRQSSFNGGYGLAGSGPMERHHTPANKSVHSNSNLVRQSSSPAGLFSNTSLQNGFPFGTWNDSSNFPESLDGMRRDQDHDGKVFSVDQNGELENRFHVLSHHLSLPKTSADIAMEKFLQLQDSVPCKVRAKRGCATHPRSIAERVRRTRISERMRKLQELVPNMDKQTNTADMLDLAVDYIKDLQKQFKTLSDVRANCKCLNMQKPVSNPPAQAFHFQVDPIKCTRMIDLKNLPLSIHVILLFYVPNCGVENQSVGSPVVARMSNLYGDYNQKIDYVFKVVLIGDSAVGKTQLLARFARNEFSVDSKATIGVEFQTKTLVLDQKTVKAQIWDTAGQERYRAVTSAYYRGAVGAMLVYDMTKRQSFDHMARWLEELRGHADKNIVIMLIGNKCDLGSLRAVPTEDAQEFAQRENLFFMETSALEATNVETAFLMILREIYRIMSKKTLAASDLDGGDSGLLKGTAIIVPGPDGDGSRKGGCCFSST</sequence>
<dbReference type="SUPFAM" id="SSF47459">
    <property type="entry name" value="HLH, helix-loop-helix DNA-binding domain"/>
    <property type="match status" value="1"/>
</dbReference>
<keyword evidence="3" id="KW-0547">Nucleotide-binding</keyword>
<evidence type="ECO:0000256" key="12">
    <source>
        <dbReference type="ARBA" id="ARBA00037868"/>
    </source>
</evidence>
<dbReference type="SMART" id="SM00177">
    <property type="entry name" value="ARF"/>
    <property type="match status" value="1"/>
</dbReference>
<evidence type="ECO:0000256" key="11">
    <source>
        <dbReference type="ARBA" id="ARBA00023289"/>
    </source>
</evidence>
<evidence type="ECO:0000256" key="3">
    <source>
        <dbReference type="ARBA" id="ARBA00022741"/>
    </source>
</evidence>
<dbReference type="AlphaFoldDB" id="A0A498IBM6"/>
<evidence type="ECO:0000256" key="7">
    <source>
        <dbReference type="ARBA" id="ARBA00023136"/>
    </source>
</evidence>
<dbReference type="Pfam" id="PF00010">
    <property type="entry name" value="HLH"/>
    <property type="match status" value="1"/>
</dbReference>
<dbReference type="GO" id="GO:0006355">
    <property type="term" value="P:regulation of DNA-templated transcription"/>
    <property type="evidence" value="ECO:0007669"/>
    <property type="project" value="UniProtKB-ARBA"/>
</dbReference>
<dbReference type="PRINTS" id="PR00449">
    <property type="entry name" value="RASTRNSFRMNG"/>
</dbReference>
<dbReference type="SMART" id="SM00353">
    <property type="entry name" value="HLH"/>
    <property type="match status" value="1"/>
</dbReference>
<dbReference type="EMBL" id="RDQH01000338">
    <property type="protein sequence ID" value="RXH81168.1"/>
    <property type="molecule type" value="Genomic_DNA"/>
</dbReference>